<dbReference type="GO" id="GO:0016616">
    <property type="term" value="F:oxidoreductase activity, acting on the CH-OH group of donors, NAD or NADP as acceptor"/>
    <property type="evidence" value="ECO:0007669"/>
    <property type="project" value="TreeGrafter"/>
</dbReference>
<gene>
    <name evidence="4" type="ORF">EV380_3201</name>
</gene>
<dbReference type="InterPro" id="IPR020904">
    <property type="entry name" value="Sc_DH/Rdtase_CS"/>
</dbReference>
<dbReference type="InterPro" id="IPR002347">
    <property type="entry name" value="SDR_fam"/>
</dbReference>
<dbReference type="CDD" id="cd05233">
    <property type="entry name" value="SDR_c"/>
    <property type="match status" value="1"/>
</dbReference>
<dbReference type="EMBL" id="SHLA01000001">
    <property type="protein sequence ID" value="RZU63580.1"/>
    <property type="molecule type" value="Genomic_DNA"/>
</dbReference>
<dbReference type="PRINTS" id="PR00081">
    <property type="entry name" value="GDHRDH"/>
</dbReference>
<accession>A0A4Q8AGS3</accession>
<dbReference type="PRINTS" id="PR00080">
    <property type="entry name" value="SDRFAMILY"/>
</dbReference>
<evidence type="ECO:0000259" key="3">
    <source>
        <dbReference type="SMART" id="SM00822"/>
    </source>
</evidence>
<evidence type="ECO:0000256" key="2">
    <source>
        <dbReference type="ARBA" id="ARBA00023002"/>
    </source>
</evidence>
<organism evidence="4 5">
    <name type="scientific">Zhihengliuella halotolerans</name>
    <dbReference type="NCBI Taxonomy" id="370736"/>
    <lineage>
        <taxon>Bacteria</taxon>
        <taxon>Bacillati</taxon>
        <taxon>Actinomycetota</taxon>
        <taxon>Actinomycetes</taxon>
        <taxon>Micrococcales</taxon>
        <taxon>Micrococcaceae</taxon>
        <taxon>Zhihengliuella</taxon>
    </lineage>
</organism>
<dbReference type="PANTHER" id="PTHR42760:SF115">
    <property type="entry name" value="3-OXOACYL-[ACYL-CARRIER-PROTEIN] REDUCTASE FABG"/>
    <property type="match status" value="1"/>
</dbReference>
<dbReference type="PROSITE" id="PS00061">
    <property type="entry name" value="ADH_SHORT"/>
    <property type="match status" value="1"/>
</dbReference>
<dbReference type="NCBIfam" id="NF005309">
    <property type="entry name" value="PRK06841.1"/>
    <property type="match status" value="1"/>
</dbReference>
<dbReference type="Gene3D" id="3.40.50.720">
    <property type="entry name" value="NAD(P)-binding Rossmann-like Domain"/>
    <property type="match status" value="1"/>
</dbReference>
<sequence>MGGGFFDLTGRTAIVTGGASGLGNAIARALAERGAVVVLADRDAAALGAAADALAADGLEARTLAVDVTDRDALTRAVDDLASALGRIDILVNSAGIALLAPVTEVPDEHWDRVIGVNLTGTFAACRAVATHMKRAGYGRIVNIASQAAHVALEDHAAYAASKSGLFGLTRSLARELGPHGVTANTLSPTVVLTDMGREAWAGPRGEAHKAQIPARRFAEPREVAAAALYLVSTEAAMVNGADLRIDGGFTIA</sequence>
<keyword evidence="5" id="KW-1185">Reference proteome</keyword>
<dbReference type="InterPro" id="IPR057326">
    <property type="entry name" value="KR_dom"/>
</dbReference>
<comment type="caution">
    <text evidence="4">The sequence shown here is derived from an EMBL/GenBank/DDBJ whole genome shotgun (WGS) entry which is preliminary data.</text>
</comment>
<keyword evidence="2" id="KW-0560">Oxidoreductase</keyword>
<dbReference type="NCBIfam" id="NF009466">
    <property type="entry name" value="PRK12826.1-2"/>
    <property type="match status" value="1"/>
</dbReference>
<evidence type="ECO:0000313" key="4">
    <source>
        <dbReference type="EMBL" id="RZU63580.1"/>
    </source>
</evidence>
<dbReference type="Proteomes" id="UP000292685">
    <property type="component" value="Unassembled WGS sequence"/>
</dbReference>
<protein>
    <submittedName>
        <fullName evidence="4">Short-subunit dehydrogenase</fullName>
    </submittedName>
</protein>
<dbReference type="RefSeq" id="WP_130451925.1">
    <property type="nucleotide sequence ID" value="NZ_SHLA01000001.1"/>
</dbReference>
<dbReference type="SMART" id="SM00822">
    <property type="entry name" value="PKS_KR"/>
    <property type="match status" value="1"/>
</dbReference>
<dbReference type="PANTHER" id="PTHR42760">
    <property type="entry name" value="SHORT-CHAIN DEHYDROGENASES/REDUCTASES FAMILY MEMBER"/>
    <property type="match status" value="1"/>
</dbReference>
<dbReference type="AlphaFoldDB" id="A0A4Q8AGS3"/>
<dbReference type="FunFam" id="3.40.50.720:FF:000084">
    <property type="entry name" value="Short-chain dehydrogenase reductase"/>
    <property type="match status" value="1"/>
</dbReference>
<dbReference type="SUPFAM" id="SSF51735">
    <property type="entry name" value="NAD(P)-binding Rossmann-fold domains"/>
    <property type="match status" value="1"/>
</dbReference>
<proteinExistence type="inferred from homology"/>
<dbReference type="Pfam" id="PF13561">
    <property type="entry name" value="adh_short_C2"/>
    <property type="match status" value="1"/>
</dbReference>
<evidence type="ECO:0000313" key="5">
    <source>
        <dbReference type="Proteomes" id="UP000292685"/>
    </source>
</evidence>
<reference evidence="4 5" key="1">
    <citation type="submission" date="2019-02" db="EMBL/GenBank/DDBJ databases">
        <title>Sequencing the genomes of 1000 actinobacteria strains.</title>
        <authorList>
            <person name="Klenk H.-P."/>
        </authorList>
    </citation>
    <scope>NUCLEOTIDE SEQUENCE [LARGE SCALE GENOMIC DNA]</scope>
    <source>
        <strain evidence="4 5">DSM 17364</strain>
    </source>
</reference>
<feature type="domain" description="Ketoreductase" evidence="3">
    <location>
        <begin position="11"/>
        <end position="190"/>
    </location>
</feature>
<dbReference type="InterPro" id="IPR036291">
    <property type="entry name" value="NAD(P)-bd_dom_sf"/>
</dbReference>
<dbReference type="OrthoDB" id="517007at2"/>
<evidence type="ECO:0000256" key="1">
    <source>
        <dbReference type="ARBA" id="ARBA00006484"/>
    </source>
</evidence>
<comment type="similarity">
    <text evidence="1">Belongs to the short-chain dehydrogenases/reductases (SDR) family.</text>
</comment>
<dbReference type="NCBIfam" id="NF005559">
    <property type="entry name" value="PRK07231.1"/>
    <property type="match status" value="1"/>
</dbReference>
<name>A0A4Q8AGS3_9MICC</name>